<accession>A0A023B5E6</accession>
<name>A0A023B5E6_GRENI</name>
<dbReference type="Proteomes" id="UP000019763">
    <property type="component" value="Unassembled WGS sequence"/>
</dbReference>
<dbReference type="AlphaFoldDB" id="A0A023B5E6"/>
<reference evidence="2" key="1">
    <citation type="submission" date="2013-12" db="EMBL/GenBank/DDBJ databases">
        <authorList>
            <person name="Omoto C.K."/>
            <person name="Sibley D."/>
            <person name="Venepally P."/>
            <person name="Hadjithomas M."/>
            <person name="Karamycheva S."/>
            <person name="Brunk B."/>
            <person name="Roos D."/>
            <person name="Caler E."/>
            <person name="Lorenzi H."/>
        </authorList>
    </citation>
    <scope>NUCLEOTIDE SEQUENCE</scope>
</reference>
<dbReference type="RefSeq" id="XP_011130844.1">
    <property type="nucleotide sequence ID" value="XM_011132542.1"/>
</dbReference>
<keyword evidence="3" id="KW-1185">Reference proteome</keyword>
<dbReference type="EMBL" id="AFNH02000679">
    <property type="protein sequence ID" value="EZG60241.1"/>
    <property type="molecule type" value="Genomic_DNA"/>
</dbReference>
<comment type="caution">
    <text evidence="2">The sequence shown here is derived from an EMBL/GenBank/DDBJ whole genome shotgun (WGS) entry which is preliminary data.</text>
</comment>
<sequence>MGNCCSEDVTPYENQLEIEAGAEGELERQEVAGEVGPADGGGAPSPPTKGPSAEPVAGLYDDSPSAAPPPSPVSLEAPAVSEVPVAPDVSEGTPAGLSPPAAPLVPDNSAKPFVLGGGDEPEGVVRKPGSKAEEDPASLPPAQTRMQGNDGFALIYSQISGGTLAAKWVKGGAAKPQGTVAFLRITDEIDDLKLNNQPFQCGRNIKTDWINQAKAIAVFFKQCWALRGEVELTPEFNTLLPRRAILVFHRPDMTMEKIAAPAAIDTLSTSTDACAIMPFTSETFKGQATLKLNAFLEKAVRRGATVRF</sequence>
<evidence type="ECO:0000313" key="3">
    <source>
        <dbReference type="Proteomes" id="UP000019763"/>
    </source>
</evidence>
<organism evidence="2 3">
    <name type="scientific">Gregarina niphandrodes</name>
    <name type="common">Septate eugregarine</name>
    <dbReference type="NCBI Taxonomy" id="110365"/>
    <lineage>
        <taxon>Eukaryota</taxon>
        <taxon>Sar</taxon>
        <taxon>Alveolata</taxon>
        <taxon>Apicomplexa</taxon>
        <taxon>Conoidasida</taxon>
        <taxon>Gregarinasina</taxon>
        <taxon>Eugregarinorida</taxon>
        <taxon>Gregarinidae</taxon>
        <taxon>Gregarina</taxon>
    </lineage>
</organism>
<gene>
    <name evidence="2" type="ORF">GNI_090840</name>
</gene>
<protein>
    <submittedName>
        <fullName evidence="2">Uncharacterized protein</fullName>
    </submittedName>
</protein>
<evidence type="ECO:0000256" key="1">
    <source>
        <dbReference type="SAM" id="MobiDB-lite"/>
    </source>
</evidence>
<dbReference type="GeneID" id="22913258"/>
<evidence type="ECO:0000313" key="2">
    <source>
        <dbReference type="EMBL" id="EZG60241.1"/>
    </source>
</evidence>
<feature type="region of interest" description="Disordered" evidence="1">
    <location>
        <begin position="21"/>
        <end position="145"/>
    </location>
</feature>
<proteinExistence type="predicted"/>
<dbReference type="VEuPathDB" id="CryptoDB:GNI_090840"/>